<proteinExistence type="predicted"/>
<reference evidence="1" key="1">
    <citation type="submission" date="2018-05" db="EMBL/GenBank/DDBJ databases">
        <authorList>
            <person name="Lanie J.A."/>
            <person name="Ng W.-L."/>
            <person name="Kazmierczak K.M."/>
            <person name="Andrzejewski T.M."/>
            <person name="Davidsen T.M."/>
            <person name="Wayne K.J."/>
            <person name="Tettelin H."/>
            <person name="Glass J.I."/>
            <person name="Rusch D."/>
            <person name="Podicherti R."/>
            <person name="Tsui H.-C.T."/>
            <person name="Winkler M.E."/>
        </authorList>
    </citation>
    <scope>NUCLEOTIDE SEQUENCE</scope>
</reference>
<evidence type="ECO:0008006" key="2">
    <source>
        <dbReference type="Google" id="ProtNLM"/>
    </source>
</evidence>
<gene>
    <name evidence="1" type="ORF">METZ01_LOCUS411879</name>
</gene>
<name>A0A382WL17_9ZZZZ</name>
<evidence type="ECO:0000313" key="1">
    <source>
        <dbReference type="EMBL" id="SVD59025.1"/>
    </source>
</evidence>
<protein>
    <recommendedName>
        <fullName evidence="2">Competence protein CoiA-like family protein</fullName>
    </recommendedName>
</protein>
<dbReference type="AlphaFoldDB" id="A0A382WL17"/>
<sequence length="225" mass="27026">MKFALFNGERIEATKGAKGKCPCCGSELIAKCGEVYAHHWSHKKKCVDHWWENETEWHRNWKNQFPKEWQEVIHRDESGEKHIADVKTSEGWAIEFQHSYLNPEERRSRNNFYKKLIWVVDGTRRKTDIEQFEKIFDEGEITQYGRLVLHIHFPEECRLFKEWGNSSSLIFLDFNVERLWFIYPRISGNRIFLNPFPRSSFIELLNNNKFDEILDTMINPIQKVM</sequence>
<organism evidence="1">
    <name type="scientific">marine metagenome</name>
    <dbReference type="NCBI Taxonomy" id="408172"/>
    <lineage>
        <taxon>unclassified sequences</taxon>
        <taxon>metagenomes</taxon>
        <taxon>ecological metagenomes</taxon>
    </lineage>
</organism>
<dbReference type="EMBL" id="UINC01160402">
    <property type="protein sequence ID" value="SVD59025.1"/>
    <property type="molecule type" value="Genomic_DNA"/>
</dbReference>
<feature type="non-terminal residue" evidence="1">
    <location>
        <position position="225"/>
    </location>
</feature>
<accession>A0A382WL17</accession>